<evidence type="ECO:0000313" key="2">
    <source>
        <dbReference type="Proteomes" id="UP001172457"/>
    </source>
</evidence>
<dbReference type="Proteomes" id="UP001172457">
    <property type="component" value="Unassembled WGS sequence"/>
</dbReference>
<dbReference type="EMBL" id="JARYMX010000537">
    <property type="protein sequence ID" value="KAJ9535193.1"/>
    <property type="molecule type" value="Genomic_DNA"/>
</dbReference>
<reference evidence="1" key="1">
    <citation type="submission" date="2023-03" db="EMBL/GenBank/DDBJ databases">
        <title>Chromosome-scale reference genome and RAD-based genetic map of yellow starthistle (Centaurea solstitialis) reveal putative structural variation and QTLs associated with invader traits.</title>
        <authorList>
            <person name="Reatini B."/>
            <person name="Cang F.A."/>
            <person name="Jiang Q."/>
            <person name="Mckibben M.T.W."/>
            <person name="Barker M.S."/>
            <person name="Rieseberg L.H."/>
            <person name="Dlugosch K.M."/>
        </authorList>
    </citation>
    <scope>NUCLEOTIDE SEQUENCE</scope>
    <source>
        <strain evidence="1">CAN-66</strain>
        <tissue evidence="1">Leaf</tissue>
    </source>
</reference>
<protein>
    <submittedName>
        <fullName evidence="1">Uncharacterized protein</fullName>
    </submittedName>
</protein>
<gene>
    <name evidence="1" type="ORF">OSB04_un001727</name>
</gene>
<organism evidence="1 2">
    <name type="scientific">Centaurea solstitialis</name>
    <name type="common">yellow star-thistle</name>
    <dbReference type="NCBI Taxonomy" id="347529"/>
    <lineage>
        <taxon>Eukaryota</taxon>
        <taxon>Viridiplantae</taxon>
        <taxon>Streptophyta</taxon>
        <taxon>Embryophyta</taxon>
        <taxon>Tracheophyta</taxon>
        <taxon>Spermatophyta</taxon>
        <taxon>Magnoliopsida</taxon>
        <taxon>eudicotyledons</taxon>
        <taxon>Gunneridae</taxon>
        <taxon>Pentapetalae</taxon>
        <taxon>asterids</taxon>
        <taxon>campanulids</taxon>
        <taxon>Asterales</taxon>
        <taxon>Asteraceae</taxon>
        <taxon>Carduoideae</taxon>
        <taxon>Cardueae</taxon>
        <taxon>Centaureinae</taxon>
        <taxon>Centaurea</taxon>
    </lineage>
</organism>
<evidence type="ECO:0000313" key="1">
    <source>
        <dbReference type="EMBL" id="KAJ9535193.1"/>
    </source>
</evidence>
<dbReference type="AlphaFoldDB" id="A0AA38SN93"/>
<keyword evidence="2" id="KW-1185">Reference proteome</keyword>
<name>A0AA38SN93_9ASTR</name>
<comment type="caution">
    <text evidence="1">The sequence shown here is derived from an EMBL/GenBank/DDBJ whole genome shotgun (WGS) entry which is preliminary data.</text>
</comment>
<sequence>MDGRRRNRMRSCYQRNVDDNYIIGYAHQFTYIYIGDAILHATLYMCQLRSTSAPEWVIKNDEVSMLVMDFQQLSAI</sequence>
<accession>A0AA38SN93</accession>
<proteinExistence type="predicted"/>